<dbReference type="Proteomes" id="UP000001593">
    <property type="component" value="Unassembled WGS sequence"/>
</dbReference>
<dbReference type="PANTHER" id="PTHR24238:SF57">
    <property type="entry name" value="G-PROTEIN COUPLED RECEPTOR 83"/>
    <property type="match status" value="1"/>
</dbReference>
<dbReference type="PRINTS" id="PR00237">
    <property type="entry name" value="GPCRRHODOPSN"/>
</dbReference>
<keyword evidence="5 8" id="KW-0472">Membrane</keyword>
<dbReference type="GO" id="GO:0005886">
    <property type="term" value="C:plasma membrane"/>
    <property type="evidence" value="ECO:0000318"/>
    <property type="project" value="GO_Central"/>
</dbReference>
<dbReference type="eggNOG" id="KOG3656">
    <property type="taxonomic scope" value="Eukaryota"/>
</dbReference>
<proteinExistence type="predicted"/>
<evidence type="ECO:0000313" key="10">
    <source>
        <dbReference type="EMBL" id="EDO40977.1"/>
    </source>
</evidence>
<dbReference type="HOGENOM" id="CLU_009579_10_0_1"/>
<evidence type="ECO:0000256" key="6">
    <source>
        <dbReference type="ARBA" id="ARBA00023170"/>
    </source>
</evidence>
<feature type="domain" description="G-protein coupled receptors family 1 profile" evidence="9">
    <location>
        <begin position="18"/>
        <end position="297"/>
    </location>
</feature>
<keyword evidence="11" id="KW-1185">Reference proteome</keyword>
<feature type="transmembrane region" description="Helical" evidence="8">
    <location>
        <begin position="242"/>
        <end position="261"/>
    </location>
</feature>
<dbReference type="AlphaFoldDB" id="A7S5H4"/>
<dbReference type="Pfam" id="PF00001">
    <property type="entry name" value="7tm_1"/>
    <property type="match status" value="1"/>
</dbReference>
<dbReference type="InParanoid" id="A7S5H4"/>
<feature type="transmembrane region" description="Helical" evidence="8">
    <location>
        <begin position="38"/>
        <end position="60"/>
    </location>
</feature>
<keyword evidence="4" id="KW-0297">G-protein coupled receptor</keyword>
<dbReference type="InterPro" id="IPR000276">
    <property type="entry name" value="GPCR_Rhodpsn"/>
</dbReference>
<protein>
    <recommendedName>
        <fullName evidence="9">G-protein coupled receptors family 1 profile domain-containing protein</fullName>
    </recommendedName>
</protein>
<dbReference type="GO" id="GO:0007218">
    <property type="term" value="P:neuropeptide signaling pathway"/>
    <property type="evidence" value="ECO:0000318"/>
    <property type="project" value="GO_Central"/>
</dbReference>
<dbReference type="PROSITE" id="PS50262">
    <property type="entry name" value="G_PROTEIN_RECEP_F1_2"/>
    <property type="match status" value="1"/>
</dbReference>
<dbReference type="OMA" id="RIESAYW"/>
<dbReference type="PhylomeDB" id="A7S5H4"/>
<dbReference type="CDD" id="cd00637">
    <property type="entry name" value="7tm_classA_rhodopsin-like"/>
    <property type="match status" value="1"/>
</dbReference>
<evidence type="ECO:0000256" key="5">
    <source>
        <dbReference type="ARBA" id="ARBA00023136"/>
    </source>
</evidence>
<feature type="transmembrane region" description="Helical" evidence="8">
    <location>
        <begin position="174"/>
        <end position="192"/>
    </location>
</feature>
<gene>
    <name evidence="10" type="ORF">NEMVEDRAFT_v1g207109</name>
</gene>
<accession>A7S5H4</accession>
<evidence type="ECO:0000256" key="1">
    <source>
        <dbReference type="ARBA" id="ARBA00004141"/>
    </source>
</evidence>
<evidence type="ECO:0000256" key="3">
    <source>
        <dbReference type="ARBA" id="ARBA00022989"/>
    </source>
</evidence>
<keyword evidence="6" id="KW-0675">Receptor</keyword>
<evidence type="ECO:0000259" key="9">
    <source>
        <dbReference type="PROSITE" id="PS50262"/>
    </source>
</evidence>
<dbReference type="InterPro" id="IPR017452">
    <property type="entry name" value="GPCR_Rhodpsn_7TM"/>
</dbReference>
<name>A7S5H4_NEMVE</name>
<organism evidence="10 11">
    <name type="scientific">Nematostella vectensis</name>
    <name type="common">Starlet sea anemone</name>
    <dbReference type="NCBI Taxonomy" id="45351"/>
    <lineage>
        <taxon>Eukaryota</taxon>
        <taxon>Metazoa</taxon>
        <taxon>Cnidaria</taxon>
        <taxon>Anthozoa</taxon>
        <taxon>Hexacorallia</taxon>
        <taxon>Actiniaria</taxon>
        <taxon>Edwardsiidae</taxon>
        <taxon>Nematostella</taxon>
    </lineage>
</organism>
<keyword evidence="3 8" id="KW-1133">Transmembrane helix</keyword>
<feature type="transmembrane region" description="Helical" evidence="8">
    <location>
        <begin position="281"/>
        <end position="300"/>
    </location>
</feature>
<dbReference type="PANTHER" id="PTHR24238">
    <property type="entry name" value="G-PROTEIN COUPLED RECEPTOR"/>
    <property type="match status" value="1"/>
</dbReference>
<dbReference type="GO" id="GO:0008188">
    <property type="term" value="F:neuropeptide receptor activity"/>
    <property type="evidence" value="ECO:0000318"/>
    <property type="project" value="GO_Central"/>
</dbReference>
<dbReference type="SUPFAM" id="SSF81321">
    <property type="entry name" value="Family A G protein-coupled receptor-like"/>
    <property type="match status" value="1"/>
</dbReference>
<evidence type="ECO:0000256" key="4">
    <source>
        <dbReference type="ARBA" id="ARBA00023040"/>
    </source>
</evidence>
<reference evidence="10 11" key="1">
    <citation type="journal article" date="2007" name="Science">
        <title>Sea anemone genome reveals ancestral eumetazoan gene repertoire and genomic organization.</title>
        <authorList>
            <person name="Putnam N.H."/>
            <person name="Srivastava M."/>
            <person name="Hellsten U."/>
            <person name="Dirks B."/>
            <person name="Chapman J."/>
            <person name="Salamov A."/>
            <person name="Terry A."/>
            <person name="Shapiro H."/>
            <person name="Lindquist E."/>
            <person name="Kapitonov V.V."/>
            <person name="Jurka J."/>
            <person name="Genikhovich G."/>
            <person name="Grigoriev I.V."/>
            <person name="Lucas S.M."/>
            <person name="Steele R.E."/>
            <person name="Finnerty J.R."/>
            <person name="Technau U."/>
            <person name="Martindale M.Q."/>
            <person name="Rokhsar D.S."/>
        </authorList>
    </citation>
    <scope>NUCLEOTIDE SEQUENCE [LARGE SCALE GENOMIC DNA]</scope>
    <source>
        <strain evidence="11">CH2 X CH6</strain>
    </source>
</reference>
<keyword evidence="7" id="KW-0807">Transducer</keyword>
<dbReference type="Gene3D" id="1.20.1070.10">
    <property type="entry name" value="Rhodopsin 7-helix transmembrane proteins"/>
    <property type="match status" value="2"/>
</dbReference>
<feature type="transmembrane region" description="Helical" evidence="8">
    <location>
        <begin position="6"/>
        <end position="26"/>
    </location>
</feature>
<evidence type="ECO:0000313" key="11">
    <source>
        <dbReference type="Proteomes" id="UP000001593"/>
    </source>
</evidence>
<evidence type="ECO:0000256" key="7">
    <source>
        <dbReference type="ARBA" id="ARBA00023224"/>
    </source>
</evidence>
<keyword evidence="2 8" id="KW-0812">Transmembrane</keyword>
<dbReference type="EMBL" id="DS469583">
    <property type="protein sequence ID" value="EDO40977.1"/>
    <property type="molecule type" value="Genomic_DNA"/>
</dbReference>
<evidence type="ECO:0000256" key="2">
    <source>
        <dbReference type="ARBA" id="ARBA00022692"/>
    </source>
</evidence>
<comment type="subcellular location">
    <subcellularLocation>
        <location evidence="1">Membrane</location>
        <topology evidence="1">Multi-pass membrane protein</topology>
    </subcellularLocation>
</comment>
<evidence type="ECO:0000256" key="8">
    <source>
        <dbReference type="SAM" id="Phobius"/>
    </source>
</evidence>
<sequence length="363" mass="40553">MVLLTSVNLSLASFAVLGNIVICILIRRNRAMQTPINYLLLNLAVVDITSETVTVISTVFKTEVGDSPTFISSLSNSTSPMLADVICKSTFISSLFNSTSPMLADVICKSTFISSLSNSTSPILPDAICKSPQAVWFSADVSPTLLMVIAFERFFAVVYPLKQEWRISYSRLKWLVPICWLVGIAIIAPDLYGDGFRDGMCMEKYPTNLKIVQTLWKKDEEVAAHISAAAIRLRKKRKRKTVAAILAMKTIFYVIFGFNTLCNFLDHVPGRRVFENAYSVIYVALFIFNSAVNPVIYITSIESFRQEFLRILRCGAAGGQVVPSVEQGESFQMVNLGFRRTVDSDTREWEWAKTSPESNARMP</sequence>